<name>J8ZXD0_EDHAE</name>
<dbReference type="VEuPathDB" id="MicrosporidiaDB:EDEG_01399"/>
<proteinExistence type="predicted"/>
<evidence type="ECO:0000313" key="1">
    <source>
        <dbReference type="EMBL" id="EJW04343.1"/>
    </source>
</evidence>
<dbReference type="OrthoDB" id="2189745at2759"/>
<dbReference type="Proteomes" id="UP000003163">
    <property type="component" value="Unassembled WGS sequence"/>
</dbReference>
<reference evidence="1 2" key="1">
    <citation type="submission" date="2011-08" db="EMBL/GenBank/DDBJ databases">
        <authorList>
            <person name="Liu Z.J."/>
            <person name="Shi F.L."/>
            <person name="Lu J.Q."/>
            <person name="Li M."/>
            <person name="Wang Z.L."/>
        </authorList>
    </citation>
    <scope>NUCLEOTIDE SEQUENCE [LARGE SCALE GENOMIC DNA]</scope>
    <source>
        <strain evidence="1 2">USNM 41457</strain>
    </source>
</reference>
<comment type="caution">
    <text evidence="1">The sequence shown here is derived from an EMBL/GenBank/DDBJ whole genome shotgun (WGS) entry which is preliminary data.</text>
</comment>
<sequence>MNYLNEGNLRFKDLPDDLKSKLIHLQKLSTQNTQIKFDTRIDTYDELIVKIGALPVNALKKNMTIISDQLEDFRNGIFYDENTLLNIENALLELEFKIMSYSEAIKYPEFLMDLRDVYATLSGKFINLRNKYNIM</sequence>
<evidence type="ECO:0000313" key="2">
    <source>
        <dbReference type="Proteomes" id="UP000003163"/>
    </source>
</evidence>
<organism evidence="1 2">
    <name type="scientific">Edhazardia aedis (strain USNM 41457)</name>
    <name type="common">Microsporidian parasite</name>
    <dbReference type="NCBI Taxonomy" id="1003232"/>
    <lineage>
        <taxon>Eukaryota</taxon>
        <taxon>Fungi</taxon>
        <taxon>Fungi incertae sedis</taxon>
        <taxon>Microsporidia</taxon>
        <taxon>Edhazardia</taxon>
    </lineage>
</organism>
<keyword evidence="2" id="KW-1185">Reference proteome</keyword>
<dbReference type="InParanoid" id="J8ZXD0"/>
<dbReference type="HOGENOM" id="CLU_1885729_0_0_1"/>
<protein>
    <submittedName>
        <fullName evidence="1">Uncharacterized protein</fullName>
    </submittedName>
</protein>
<dbReference type="EMBL" id="AFBI03000020">
    <property type="protein sequence ID" value="EJW04343.1"/>
    <property type="molecule type" value="Genomic_DNA"/>
</dbReference>
<accession>J8ZXD0</accession>
<dbReference type="AlphaFoldDB" id="J8ZXD0"/>
<gene>
    <name evidence="1" type="ORF">EDEG_01399</name>
</gene>
<reference evidence="2" key="2">
    <citation type="submission" date="2015-07" db="EMBL/GenBank/DDBJ databases">
        <title>Contrasting host-pathogen interactions and genome evolution in two generalist and specialist microsporidian pathogens of mosquitoes.</title>
        <authorList>
            <consortium name="The Broad Institute Genomics Platform"/>
            <consortium name="The Broad Institute Genome Sequencing Center for Infectious Disease"/>
            <person name="Cuomo C.A."/>
            <person name="Sanscrainte N.D."/>
            <person name="Goldberg J.M."/>
            <person name="Heiman D."/>
            <person name="Young S."/>
            <person name="Zeng Q."/>
            <person name="Becnel J.J."/>
            <person name="Birren B.W."/>
        </authorList>
    </citation>
    <scope>NUCLEOTIDE SEQUENCE [LARGE SCALE GENOMIC DNA]</scope>
    <source>
        <strain evidence="2">USNM 41457</strain>
    </source>
</reference>